<keyword evidence="2" id="KW-1185">Reference proteome</keyword>
<organism evidence="1 2">
    <name type="scientific">Kordia antarctica</name>
    <dbReference type="NCBI Taxonomy" id="1218801"/>
    <lineage>
        <taxon>Bacteria</taxon>
        <taxon>Pseudomonadati</taxon>
        <taxon>Bacteroidota</taxon>
        <taxon>Flavobacteriia</taxon>
        <taxon>Flavobacteriales</taxon>
        <taxon>Flavobacteriaceae</taxon>
        <taxon>Kordia</taxon>
    </lineage>
</organism>
<name>A0A7L4ZK12_9FLAO</name>
<dbReference type="AlphaFoldDB" id="A0A7L4ZK12"/>
<proteinExistence type="predicted"/>
<dbReference type="GO" id="GO:0005829">
    <property type="term" value="C:cytosol"/>
    <property type="evidence" value="ECO:0007669"/>
    <property type="project" value="TreeGrafter"/>
</dbReference>
<dbReference type="EMBL" id="CP019288">
    <property type="protein sequence ID" value="QHI36807.1"/>
    <property type="molecule type" value="Genomic_DNA"/>
</dbReference>
<reference evidence="1 2" key="1">
    <citation type="journal article" date="2013" name="Int. J. Syst. Evol. Microbiol.">
        <title>Kordia antarctica sp. nov., isolated from Antarctic seawater.</title>
        <authorList>
            <person name="Baek K."/>
            <person name="Choi A."/>
            <person name="Kang I."/>
            <person name="Lee K."/>
            <person name="Cho J.C."/>
        </authorList>
    </citation>
    <scope>NUCLEOTIDE SEQUENCE [LARGE SCALE GENOMIC DNA]</scope>
    <source>
        <strain evidence="1 2">IMCC3317</strain>
    </source>
</reference>
<dbReference type="InterPro" id="IPR011882">
    <property type="entry name" value="PaaC"/>
</dbReference>
<dbReference type="InterPro" id="IPR052703">
    <property type="entry name" value="Aromatic_CoA_ox/epox"/>
</dbReference>
<dbReference type="RefSeq" id="WP_160129480.1">
    <property type="nucleotide sequence ID" value="NZ_CP019288.1"/>
</dbReference>
<evidence type="ECO:0000313" key="2">
    <source>
        <dbReference type="Proteomes" id="UP000464657"/>
    </source>
</evidence>
<dbReference type="FunFam" id="1.20.1260.10:FF:000012">
    <property type="entry name" value="1,2-phenylacetyl-CoA epoxidase, subunit C"/>
    <property type="match status" value="1"/>
</dbReference>
<gene>
    <name evidence="1" type="primary">paaC</name>
    <name evidence="1" type="ORF">IMCC3317_21770</name>
</gene>
<dbReference type="PANTHER" id="PTHR30458">
    <property type="entry name" value="PHENYLACETIC ACID DEGRADATION PROTEIN PAA"/>
    <property type="match status" value="1"/>
</dbReference>
<dbReference type="KEGG" id="kan:IMCC3317_21770"/>
<dbReference type="OrthoDB" id="9789947at2"/>
<protein>
    <submittedName>
        <fullName evidence="1">1,2-phenylacetyl-CoA epoxidase, subunit C</fullName>
    </submittedName>
</protein>
<dbReference type="InterPro" id="IPR007814">
    <property type="entry name" value="PaaA_PaaC"/>
</dbReference>
<dbReference type="NCBIfam" id="TIGR02158">
    <property type="entry name" value="PA_CoA_Oxy3"/>
    <property type="match status" value="1"/>
</dbReference>
<dbReference type="Proteomes" id="UP000464657">
    <property type="component" value="Chromosome"/>
</dbReference>
<accession>A0A7L4ZK12</accession>
<dbReference type="Pfam" id="PF05138">
    <property type="entry name" value="PaaA_PaaC"/>
    <property type="match status" value="1"/>
</dbReference>
<dbReference type="InterPro" id="IPR012347">
    <property type="entry name" value="Ferritin-like"/>
</dbReference>
<dbReference type="SUPFAM" id="SSF47240">
    <property type="entry name" value="Ferritin-like"/>
    <property type="match status" value="1"/>
</dbReference>
<dbReference type="InterPro" id="IPR009078">
    <property type="entry name" value="Ferritin-like_SF"/>
</dbReference>
<sequence length="250" mass="28699">MKTNLYNYILELADNCLIAGQRLGELCGHGPSLETDIACTNISLDLFGQTRSYFQYAAEIKGNEATEDDIAFLRIEREYKNVLLVEQPNRDFAYTIARHYLFDVYHLLVLEKLQFSQDITLSAIAKKAIKEVSYHVRFTGDWIKRLGDGTEISHKKMQNAIDGLWTYTNELFEVTEEAKIMAEEGIGVDVSTLKDAYYEKVTSLLEEATLTIPELKYFQKGGKSGIHTEHMGYLLADMQYMQRTYPGMKW</sequence>
<dbReference type="Gene3D" id="1.20.1260.10">
    <property type="match status" value="1"/>
</dbReference>
<dbReference type="GO" id="GO:0010124">
    <property type="term" value="P:phenylacetate catabolic process"/>
    <property type="evidence" value="ECO:0007669"/>
    <property type="project" value="InterPro"/>
</dbReference>
<dbReference type="PIRSF" id="PIRSF037834">
    <property type="entry name" value="PA_CoA_Oase3"/>
    <property type="match status" value="1"/>
</dbReference>
<dbReference type="PANTHER" id="PTHR30458:SF0">
    <property type="entry name" value="1,2-PHENYLACETYL-COA EPOXIDASE, SUBUNIT C"/>
    <property type="match status" value="1"/>
</dbReference>
<evidence type="ECO:0000313" key="1">
    <source>
        <dbReference type="EMBL" id="QHI36807.1"/>
    </source>
</evidence>